<evidence type="ECO:0000256" key="6">
    <source>
        <dbReference type="ARBA" id="ARBA00022741"/>
    </source>
</evidence>
<organism evidence="17 18">
    <name type="scientific">Merluccius polli</name>
    <name type="common">Benguela hake</name>
    <name type="synonym">Merluccius cadenati</name>
    <dbReference type="NCBI Taxonomy" id="89951"/>
    <lineage>
        <taxon>Eukaryota</taxon>
        <taxon>Metazoa</taxon>
        <taxon>Chordata</taxon>
        <taxon>Craniata</taxon>
        <taxon>Vertebrata</taxon>
        <taxon>Euteleostomi</taxon>
        <taxon>Actinopterygii</taxon>
        <taxon>Neopterygii</taxon>
        <taxon>Teleostei</taxon>
        <taxon>Neoteleostei</taxon>
        <taxon>Acanthomorphata</taxon>
        <taxon>Zeiogadaria</taxon>
        <taxon>Gadariae</taxon>
        <taxon>Gadiformes</taxon>
        <taxon>Gadoidei</taxon>
        <taxon>Merlucciidae</taxon>
        <taxon>Merluccius</taxon>
    </lineage>
</organism>
<evidence type="ECO:0000259" key="16">
    <source>
        <dbReference type="PROSITE" id="PS51844"/>
    </source>
</evidence>
<keyword evidence="12 13" id="KW-0009">Actin-binding</keyword>
<dbReference type="FunFam" id="1.20.5.340:FF:000006">
    <property type="entry name" value="Myosin heavy chain"/>
    <property type="match status" value="1"/>
</dbReference>
<protein>
    <submittedName>
        <fullName evidence="17">Myosin heavy chain, fast skeletal muscle</fullName>
    </submittedName>
</protein>
<dbReference type="Pfam" id="PF02736">
    <property type="entry name" value="Myosin_N"/>
    <property type="match status" value="1"/>
</dbReference>
<evidence type="ECO:0000256" key="8">
    <source>
        <dbReference type="ARBA" id="ARBA00023054"/>
    </source>
</evidence>
<reference evidence="17" key="1">
    <citation type="journal article" date="2023" name="Front. Mar. Sci.">
        <title>A new Merluccius polli reference genome to investigate the effects of global change in West African waters.</title>
        <authorList>
            <person name="Mateo J.L."/>
            <person name="Blanco-Fernandez C."/>
            <person name="Garcia-Vazquez E."/>
            <person name="Machado-Schiaffino G."/>
        </authorList>
    </citation>
    <scope>NUCLEOTIDE SEQUENCE</scope>
    <source>
        <strain evidence="17">C29</strain>
        <tissue evidence="17">Fin</tissue>
    </source>
</reference>
<dbReference type="SUPFAM" id="SSF52540">
    <property type="entry name" value="P-loop containing nucleoside triphosphate hydrolases"/>
    <property type="match status" value="1"/>
</dbReference>
<feature type="domain" description="Myosin motor" evidence="15">
    <location>
        <begin position="781"/>
        <end position="1481"/>
    </location>
</feature>
<feature type="region of interest" description="Actin-binding" evidence="13">
    <location>
        <begin position="1358"/>
        <end position="1380"/>
    </location>
</feature>
<dbReference type="SMART" id="SM00242">
    <property type="entry name" value="MYSc"/>
    <property type="match status" value="1"/>
</dbReference>
<dbReference type="PROSITE" id="PS50096">
    <property type="entry name" value="IQ"/>
    <property type="match status" value="1"/>
</dbReference>
<dbReference type="FunFam" id="1.20.5.370:FF:000007">
    <property type="entry name" value="Myosin heavy chain"/>
    <property type="match status" value="1"/>
</dbReference>
<comment type="caution">
    <text evidence="17">The sequence shown here is derived from an EMBL/GenBank/DDBJ whole genome shotgun (WGS) entry which is preliminary data.</text>
</comment>
<keyword evidence="6" id="KW-0547">Nucleotide-binding</keyword>
<comment type="caution">
    <text evidence="13">Lacks conserved residue(s) required for the propagation of feature annotation.</text>
</comment>
<evidence type="ECO:0000256" key="11">
    <source>
        <dbReference type="ARBA" id="ARBA00023179"/>
    </source>
</evidence>
<dbReference type="GO" id="GO:0000146">
    <property type="term" value="F:microfilament motor activity"/>
    <property type="evidence" value="ECO:0007669"/>
    <property type="project" value="TreeGrafter"/>
</dbReference>
<evidence type="ECO:0000256" key="9">
    <source>
        <dbReference type="ARBA" id="ARBA00023123"/>
    </source>
</evidence>
<dbReference type="Gene3D" id="1.20.58.530">
    <property type="match status" value="1"/>
</dbReference>
<dbReference type="FunFam" id="1.10.10.820:FF:000001">
    <property type="entry name" value="Myosin heavy chain"/>
    <property type="match status" value="1"/>
</dbReference>
<dbReference type="FunFam" id="3.40.850.10:FF:000101">
    <property type="entry name" value="Slow myosin heavy chain 2"/>
    <property type="match status" value="1"/>
</dbReference>
<proteinExistence type="inferred from homology"/>
<dbReference type="PANTHER" id="PTHR45615:SF44">
    <property type="entry name" value="MYOSIN HEAVY CHAIN 4-RELATED"/>
    <property type="match status" value="1"/>
</dbReference>
<evidence type="ECO:0000313" key="17">
    <source>
        <dbReference type="EMBL" id="KAK0134640.1"/>
    </source>
</evidence>
<dbReference type="GO" id="GO:0016460">
    <property type="term" value="C:myosin II complex"/>
    <property type="evidence" value="ECO:0007669"/>
    <property type="project" value="TreeGrafter"/>
</dbReference>
<evidence type="ECO:0000313" key="18">
    <source>
        <dbReference type="Proteomes" id="UP001174136"/>
    </source>
</evidence>
<dbReference type="Pfam" id="PF00063">
    <property type="entry name" value="Myosin_head"/>
    <property type="match status" value="1"/>
</dbReference>
<keyword evidence="18" id="KW-1185">Reference proteome</keyword>
<evidence type="ECO:0000256" key="1">
    <source>
        <dbReference type="ARBA" id="ARBA00004657"/>
    </source>
</evidence>
<keyword evidence="7" id="KW-0067">ATP-binding</keyword>
<dbReference type="InterPro" id="IPR004009">
    <property type="entry name" value="SH3_Myosin"/>
</dbReference>
<dbReference type="FunFam" id="1.20.5.370:FF:000002">
    <property type="entry name" value="Myosin heavy chain"/>
    <property type="match status" value="1"/>
</dbReference>
<dbReference type="FunFam" id="1.20.5.340:FF:000002">
    <property type="entry name" value="Myosin heavy chain"/>
    <property type="match status" value="1"/>
</dbReference>
<dbReference type="FunFam" id="1.20.5.370:FF:000008">
    <property type="entry name" value="Myosin heavy chain"/>
    <property type="match status" value="1"/>
</dbReference>
<dbReference type="FunFam" id="1.20.5.4820:FF:000001">
    <property type="entry name" value="Myosin heavy chain"/>
    <property type="match status" value="1"/>
</dbReference>
<evidence type="ECO:0000256" key="7">
    <source>
        <dbReference type="ARBA" id="ARBA00022840"/>
    </source>
</evidence>
<dbReference type="FunFam" id="1.20.5.370:FF:000001">
    <property type="entry name" value="Myosin heavy chain"/>
    <property type="match status" value="1"/>
</dbReference>
<dbReference type="Pfam" id="PF01576">
    <property type="entry name" value="Myosin_tail_1"/>
    <property type="match status" value="2"/>
</dbReference>
<dbReference type="FunFam" id="1.20.120.720:FF:000001">
    <property type="entry name" value="Myosin heavy chain, muscle"/>
    <property type="match status" value="1"/>
</dbReference>
<keyword evidence="3" id="KW-0787">Thick filament</keyword>
<evidence type="ECO:0000256" key="14">
    <source>
        <dbReference type="SAM" id="Coils"/>
    </source>
</evidence>
<evidence type="ECO:0000256" key="13">
    <source>
        <dbReference type="PROSITE-ProRule" id="PRU00782"/>
    </source>
</evidence>
<dbReference type="FunFam" id="1.20.5.340:FF:000003">
    <property type="entry name" value="Myosin heavy chain"/>
    <property type="match status" value="1"/>
</dbReference>
<dbReference type="Gene3D" id="1.20.5.340">
    <property type="match status" value="5"/>
</dbReference>
<dbReference type="PROSITE" id="PS51456">
    <property type="entry name" value="MYOSIN_MOTOR"/>
    <property type="match status" value="1"/>
</dbReference>
<dbReference type="Gene3D" id="6.10.250.2420">
    <property type="match status" value="1"/>
</dbReference>
<dbReference type="InterPro" id="IPR002928">
    <property type="entry name" value="Myosin_tail"/>
</dbReference>
<dbReference type="SUPFAM" id="SSF90257">
    <property type="entry name" value="Myosin rod fragments"/>
    <property type="match status" value="5"/>
</dbReference>
<dbReference type="InterPro" id="IPR027417">
    <property type="entry name" value="P-loop_NTPase"/>
</dbReference>
<evidence type="ECO:0000256" key="12">
    <source>
        <dbReference type="ARBA" id="ARBA00023203"/>
    </source>
</evidence>
<gene>
    <name evidence="17" type="primary">MYSS_25</name>
    <name evidence="17" type="ORF">N1851_029762</name>
</gene>
<dbReference type="InterPro" id="IPR001609">
    <property type="entry name" value="Myosin_head_motor_dom-like"/>
</dbReference>
<feature type="coiled-coil region" evidence="14">
    <location>
        <begin position="452"/>
        <end position="690"/>
    </location>
</feature>
<dbReference type="Gene3D" id="1.10.10.820">
    <property type="match status" value="1"/>
</dbReference>
<evidence type="ECO:0000256" key="5">
    <source>
        <dbReference type="ARBA" id="ARBA00022490"/>
    </source>
</evidence>
<evidence type="ECO:0000256" key="4">
    <source>
        <dbReference type="ARBA" id="ARBA00022481"/>
    </source>
</evidence>
<comment type="similarity">
    <text evidence="2 13">Belongs to the TRAFAC class myosin-kinesin ATPase superfamily. Myosin family.</text>
</comment>
<dbReference type="CDD" id="cd01377">
    <property type="entry name" value="MYSc_class_II"/>
    <property type="match status" value="1"/>
</dbReference>
<dbReference type="InterPro" id="IPR008989">
    <property type="entry name" value="Myosin_S1_N"/>
</dbReference>
<evidence type="ECO:0000256" key="2">
    <source>
        <dbReference type="ARBA" id="ARBA00008314"/>
    </source>
</evidence>
<dbReference type="GO" id="GO:0005524">
    <property type="term" value="F:ATP binding"/>
    <property type="evidence" value="ECO:0007669"/>
    <property type="project" value="UniProtKB-KW"/>
</dbReference>
<evidence type="ECO:0000256" key="3">
    <source>
        <dbReference type="ARBA" id="ARBA00022433"/>
    </source>
</evidence>
<dbReference type="FunFam" id="1.20.5.340:FF:000013">
    <property type="entry name" value="Myosin heavy chain"/>
    <property type="match status" value="1"/>
</dbReference>
<dbReference type="Gene3D" id="1.20.120.720">
    <property type="entry name" value="Myosin VI head, motor domain, U50 subdomain"/>
    <property type="match status" value="1"/>
</dbReference>
<keyword evidence="11" id="KW-0514">Muscle protein</keyword>
<dbReference type="InterPro" id="IPR036961">
    <property type="entry name" value="Kinesin_motor_dom_sf"/>
</dbReference>
<keyword evidence="5" id="KW-0963">Cytoplasm</keyword>
<feature type="coiled-coil region" evidence="14">
    <location>
        <begin position="65"/>
        <end position="423"/>
    </location>
</feature>
<dbReference type="Gene3D" id="2.30.30.360">
    <property type="entry name" value="Myosin S1 fragment, N-terminal"/>
    <property type="match status" value="1"/>
</dbReference>
<feature type="domain" description="Myosin N-terminal SH3-like" evidence="16">
    <location>
        <begin position="727"/>
        <end position="777"/>
    </location>
</feature>
<dbReference type="FunFam" id="1.20.5.370:FF:000003">
    <property type="entry name" value="Myosin heavy chain"/>
    <property type="match status" value="1"/>
</dbReference>
<sequence length="1955" mass="223668">MNREILNHQGNLEKICRTLEDQLSEVKAKSDENGRQINDISAQRARLLTENGEFSRQLEEKEALVSQLTRGKQAFTQQIEELKRQNEEEVKAKNALAHGVQSARHDCDLLREQFEEEQEAKAELQRGMSKANSEVAQWRSKYETDAIQRTEELEEAKKKLAQRLQEAEEQIEAVNSKCASLEKTKQRLQGEVEDLMIDVERANGLAANLDKKQRNFDKVLAEWKQKYEEGQAELEGAQKEARSLSTELFKMKNSYEESLDHLETMKRENKNLQQEISDLTEQIGETGKSIHELEKSKKQVETEKCEIQSALEEAEGTLEHEESKILRVQLELNQIKGEVDRKIAEKDEEMEQIKRNSQRVIDSMQTTLDSEVRSRNDALRIKKKMEGDLNEMEIQLSHANRQAAEAQKQLRNVQGQLKDAQLHLDDAVRGGEDLKEQAAMVDRRNGLMVAEIEELRAALEQTERGRKVAEQELVDASERVGLLHSQNTSLLNTKKKLESDLIQVQGEVDDSIQEARNAEEKAKKAITDAAMMAEELKKEQDTSSHLERMKKNLEVTVKDLQHRLDEAENLAMKGGKKQLQKLESRVRDLESEVDAEQRRGAEAVKGVRKYERRVKELTYQTEEDKKNGARLQDLVDKLQMKVKAYKRQSEEAEEQANSYLSKCRKVQHELEEAEERADIAETQVNKLRAKSPATMSTDAEMAVYGKAAIYLRKPEKERIEAQSMPFDAKAAAYVTDAKELYLKCTILKRDGGKVTVKVLTTQEEKTVKEDDVTPMNPPKYDKIEDMAMMTHLNEASVLYNLAERYAAWMIYTYSGLFCATVNPYKWLPVYDQEVVNAYRGKKRMEAPPHIFSVSDNAFQNMLTESGAGKTVNTKRVIQYFATISVGGGEKKKDAGAGKIQGSLEDQIIAANPLLEAYGNAKTVRNDNSSRFGKFIRIHFHATGKLSSADIETCKYVVINMKEITMIISGRDLLEKSRVTFQLPDERGYHIFYQMMTNHKPELIEMTLITTNPYDFPMCSQGQITVASIDDKEELVATDTAIDILGFNNEEKMGIYKFTGAVLHHGNMKFKQKQREEQAEPDGNEEADKISYLLGLNSADMLKALCYPRVKVGNEYVTKGQTVPQVNNSVSALAKSIYERMFLWMVIRINQMLDTKQARQFFIGVLDIAGFEIFDFNSMEQLCINFTNEKLQQFFNHHMFVLEQEEYKKEGIIWEFIDFGMDLAACIELIEKPMGIFSILEEECMFPKASDTTFKNKLYDQHLGKTKAFEKPKPAKGKAEAHFSLVHYAGTVDYNIGGWLDKNKDPLNDSVVQLYQKSSNKLLPVLYPPAVEEVGGAKKGGKKKGGSMQTVSSQFRENLGKLMTNLRSTHPHFVRCLIPNESKTPGLMENFLVIHQLRCNGVLEGIRICRKGFPSRILYADFKQRYKVLNASVIPEGQFIDNKKASEKLLGSIDVPQDEYKFGHTKVFFKAGLLGVLEEMRDEKLASLVGMIQALCRGYVMRKEFVKMMERREAIYTVQYNIRSFMNVKHWPWMKVYYKIKPLLKSAETEKELSQMKENYDKMKTDLAAALAKKKELEEKMVSLVQEKNDLTLQVASEGENLNDAEERCEGLIKSKIQLEAKVKETTERLEDEEEINAELTAKKRKLEDECSELKKDIDDLELTLAKVEKEKHATENKVKNLTEEMASQDESVAKLTKEKKALQESHQQTLDDLQAEEDKVNTLTKAKTKLEQQVDDLEGSLEQEKKLRMDLERAKRKLEGDLKLAQESIMDLENDKQQSDEKIKKKDFETSQLLSKIEDEQSLGAQLQKKIKELQARIEELEEEIEAERAARAKVEKQRADLSRELEEISERLEEAGGATSAQIEMNKKREAEFQKLRRDLEESTLQHEATAAALRKKQADSVAELGEQIDNLQRVKQKLEKEKSEYKMEIDDLSSNMEAVAKAKASYSLMSLLC</sequence>
<keyword evidence="9 13" id="KW-0518">Myosin</keyword>
<dbReference type="PROSITE" id="PS51844">
    <property type="entry name" value="SH3_LIKE"/>
    <property type="match status" value="1"/>
</dbReference>
<dbReference type="PRINTS" id="PR00193">
    <property type="entry name" value="MYOSINHEAVY"/>
</dbReference>
<dbReference type="Proteomes" id="UP001174136">
    <property type="component" value="Unassembled WGS sequence"/>
</dbReference>
<dbReference type="InterPro" id="IPR014751">
    <property type="entry name" value="XRCC4-like_C"/>
</dbReference>
<keyword evidence="10" id="KW-0505">Motor protein</keyword>
<dbReference type="GO" id="GO:0032982">
    <property type="term" value="C:myosin filament"/>
    <property type="evidence" value="ECO:0007669"/>
    <property type="project" value="UniProtKB-KW"/>
</dbReference>
<dbReference type="GO" id="GO:0051015">
    <property type="term" value="F:actin filament binding"/>
    <property type="evidence" value="ECO:0007669"/>
    <property type="project" value="InterPro"/>
</dbReference>
<dbReference type="GO" id="GO:0030016">
    <property type="term" value="C:myofibril"/>
    <property type="evidence" value="ECO:0007669"/>
    <property type="project" value="UniProtKB-SubCell"/>
</dbReference>
<dbReference type="FunFam" id="1.20.5.340:FF:000004">
    <property type="entry name" value="Myosin heavy chain"/>
    <property type="match status" value="1"/>
</dbReference>
<dbReference type="EMBL" id="JAOPHQ010005693">
    <property type="protein sequence ID" value="KAK0134640.1"/>
    <property type="molecule type" value="Genomic_DNA"/>
</dbReference>
<dbReference type="Gene3D" id="3.40.850.10">
    <property type="entry name" value="Kinesin motor domain"/>
    <property type="match status" value="1"/>
</dbReference>
<dbReference type="FunFam" id="1.20.58.530:FF:000001">
    <property type="entry name" value="Myosin heavy chain"/>
    <property type="match status" value="1"/>
</dbReference>
<comment type="subcellular location">
    <subcellularLocation>
        <location evidence="1">Cytoplasm</location>
        <location evidence="1">Myofibril</location>
    </subcellularLocation>
</comment>
<evidence type="ECO:0000259" key="15">
    <source>
        <dbReference type="PROSITE" id="PS51456"/>
    </source>
</evidence>
<dbReference type="Gene3D" id="1.20.5.370">
    <property type="match status" value="5"/>
</dbReference>
<dbReference type="PANTHER" id="PTHR45615">
    <property type="entry name" value="MYOSIN HEAVY CHAIN, NON-MUSCLE"/>
    <property type="match status" value="1"/>
</dbReference>
<accession>A0AA47M6S4</accession>
<keyword evidence="4" id="KW-0488">Methylation</keyword>
<dbReference type="Gene3D" id="1.20.5.4820">
    <property type="match status" value="1"/>
</dbReference>
<feature type="coiled-coil region" evidence="14">
    <location>
        <begin position="1545"/>
        <end position="1944"/>
    </location>
</feature>
<name>A0AA47M6S4_MERPO</name>
<keyword evidence="8 14" id="KW-0175">Coiled coil</keyword>
<evidence type="ECO:0000256" key="10">
    <source>
        <dbReference type="ARBA" id="ARBA00023175"/>
    </source>
</evidence>